<accession>A0A0M2V858</accession>
<sequence length="64" mass="7404">MSTRTAWQCHYNNLTEKAEILLCRVFLPWLKRCNIRDSVVGVTTAGSAAMLYWRSNNEAIWTLV</sequence>
<protein>
    <submittedName>
        <fullName evidence="1">Uncharacterized protein</fullName>
    </submittedName>
</protein>
<dbReference type="Proteomes" id="UP000034228">
    <property type="component" value="Unassembled WGS sequence"/>
</dbReference>
<dbReference type="STRING" id="336831.WG68_09040"/>
<reference evidence="1 2" key="1">
    <citation type="submission" date="2015-03" db="EMBL/GenBank/DDBJ databases">
        <title>Draft genome sequences of two protease-producing strains of Arsukibacterium isolated from two cold and alkaline environments.</title>
        <authorList>
            <person name="Lylloff J.E."/>
            <person name="Skov L.B."/>
            <person name="Jepsen M."/>
            <person name="Hallin P.F."/>
            <person name="Sorensen S.J."/>
            <person name="Stougaard P."/>
            <person name="Glaring M.A."/>
        </authorList>
    </citation>
    <scope>NUCLEOTIDE SEQUENCE [LARGE SCALE GENOMIC DNA]</scope>
    <source>
        <strain evidence="1 2">GCM72</strain>
    </source>
</reference>
<name>A0A0M2V858_9GAMM</name>
<proteinExistence type="predicted"/>
<evidence type="ECO:0000313" key="2">
    <source>
        <dbReference type="Proteomes" id="UP000034228"/>
    </source>
</evidence>
<comment type="caution">
    <text evidence="1">The sequence shown here is derived from an EMBL/GenBank/DDBJ whole genome shotgun (WGS) entry which is preliminary data.</text>
</comment>
<evidence type="ECO:0000313" key="1">
    <source>
        <dbReference type="EMBL" id="KKO45840.1"/>
    </source>
</evidence>
<keyword evidence="2" id="KW-1185">Reference proteome</keyword>
<gene>
    <name evidence="1" type="ORF">WG68_09040</name>
</gene>
<dbReference type="EMBL" id="LAHO01000007">
    <property type="protein sequence ID" value="KKO45840.1"/>
    <property type="molecule type" value="Genomic_DNA"/>
</dbReference>
<dbReference type="AlphaFoldDB" id="A0A0M2V858"/>
<organism evidence="1 2">
    <name type="scientific">Arsukibacterium ikkense</name>
    <dbReference type="NCBI Taxonomy" id="336831"/>
    <lineage>
        <taxon>Bacteria</taxon>
        <taxon>Pseudomonadati</taxon>
        <taxon>Pseudomonadota</taxon>
        <taxon>Gammaproteobacteria</taxon>
        <taxon>Chromatiales</taxon>
        <taxon>Chromatiaceae</taxon>
        <taxon>Arsukibacterium</taxon>
    </lineage>
</organism>